<dbReference type="GO" id="GO:0016301">
    <property type="term" value="F:kinase activity"/>
    <property type="evidence" value="ECO:0007669"/>
    <property type="project" value="UniProtKB-KW"/>
</dbReference>
<dbReference type="Pfam" id="PF08757">
    <property type="entry name" value="CotH"/>
    <property type="match status" value="1"/>
</dbReference>
<evidence type="ECO:0000313" key="2">
    <source>
        <dbReference type="EMBL" id="MFD2916155.1"/>
    </source>
</evidence>
<evidence type="ECO:0000256" key="1">
    <source>
        <dbReference type="SAM" id="SignalP"/>
    </source>
</evidence>
<reference evidence="3" key="1">
    <citation type="journal article" date="2019" name="Int. J. Syst. Evol. Microbiol.">
        <title>The Global Catalogue of Microorganisms (GCM) 10K type strain sequencing project: providing services to taxonomists for standard genome sequencing and annotation.</title>
        <authorList>
            <consortium name="The Broad Institute Genomics Platform"/>
            <consortium name="The Broad Institute Genome Sequencing Center for Infectious Disease"/>
            <person name="Wu L."/>
            <person name="Ma J."/>
        </authorList>
    </citation>
    <scope>NUCLEOTIDE SEQUENCE [LARGE SCALE GENOMIC DNA]</scope>
    <source>
        <strain evidence="3">KCTC 32514</strain>
    </source>
</reference>
<keyword evidence="2" id="KW-0418">Kinase</keyword>
<keyword evidence="2" id="KW-0808">Transferase</keyword>
<comment type="caution">
    <text evidence="2">The sequence shown here is derived from an EMBL/GenBank/DDBJ whole genome shotgun (WGS) entry which is preliminary data.</text>
</comment>
<dbReference type="PANTHER" id="PTHR40050:SF1">
    <property type="entry name" value="INNER SPORE COAT PROTEIN H"/>
    <property type="match status" value="1"/>
</dbReference>
<dbReference type="PANTHER" id="PTHR40050">
    <property type="entry name" value="INNER SPORE COAT PROTEIN H"/>
    <property type="match status" value="1"/>
</dbReference>
<dbReference type="EMBL" id="JBHUOS010000009">
    <property type="protein sequence ID" value="MFD2916155.1"/>
    <property type="molecule type" value="Genomic_DNA"/>
</dbReference>
<name>A0ABW5ZT01_9FLAO</name>
<proteinExistence type="predicted"/>
<dbReference type="Proteomes" id="UP001597548">
    <property type="component" value="Unassembled WGS sequence"/>
</dbReference>
<sequence>MSTIKKSINIFFIILIFGTSLSTFNGCTNDDDSIITEEENVEILDTDFEATDWTTATHSNDADPDFDEVFEDNAVKRLDIVITEARWQSMLDDMTSLYGTFGSGGGPGVGSVDSDVNPVFVPAEVFYNGLEWYRVGVRFKGNSSLQTSWQNGILKLSFKLDFDEFEDDYPQIDNQRFYGFKKLSLKNNFDDKSMLREKVATDVFRNAGLVASHTAFYTLYVDHGDGPQYFGLYTLVEEVDDTVLDEQFSSDDGNLYKPDGDAASFSAGTYDEDEYVKKTNESDADFSDVASLFTILNDASRTTDAAAWRTNLEAVLDTDVFLKYLAVNTVIQNWDTYGKMTHNYFLYNDPDTSKLTWIPWDNNESLQLGKMGGSLSLDFSELNASDWPLIGYLYQDSVYKTQYDTYIQEVVDDAFNVNNIQSLYATYSALIEPYATSEITGYSFLNNSSEFQIAVNELNSHVASRAAAVSDYLN</sequence>
<accession>A0ABW5ZT01</accession>
<feature type="chain" id="PRO_5047542191" evidence="1">
    <location>
        <begin position="23"/>
        <end position="474"/>
    </location>
</feature>
<evidence type="ECO:0000313" key="3">
    <source>
        <dbReference type="Proteomes" id="UP001597548"/>
    </source>
</evidence>
<dbReference type="InterPro" id="IPR014867">
    <property type="entry name" value="Spore_coat_CotH_CotH2/3/7"/>
</dbReference>
<feature type="signal peptide" evidence="1">
    <location>
        <begin position="1"/>
        <end position="22"/>
    </location>
</feature>
<keyword evidence="3" id="KW-1185">Reference proteome</keyword>
<dbReference type="RefSeq" id="WP_194508164.1">
    <property type="nucleotide sequence ID" value="NZ_JADILU010000004.1"/>
</dbReference>
<organism evidence="2 3">
    <name type="scientific">Psychroserpens luteus</name>
    <dbReference type="NCBI Taxonomy" id="1434066"/>
    <lineage>
        <taxon>Bacteria</taxon>
        <taxon>Pseudomonadati</taxon>
        <taxon>Bacteroidota</taxon>
        <taxon>Flavobacteriia</taxon>
        <taxon>Flavobacteriales</taxon>
        <taxon>Flavobacteriaceae</taxon>
        <taxon>Psychroserpens</taxon>
    </lineage>
</organism>
<protein>
    <submittedName>
        <fullName evidence="2">CotH kinase family protein</fullName>
    </submittedName>
</protein>
<keyword evidence="1" id="KW-0732">Signal</keyword>
<gene>
    <name evidence="2" type="ORF">ACFS29_10935</name>
</gene>